<dbReference type="RefSeq" id="WP_005030304.1">
    <property type="nucleotide sequence ID" value="NZ_KB849755.1"/>
</dbReference>
<accession>N9DK05</accession>
<evidence type="ECO:0000313" key="3">
    <source>
        <dbReference type="EMBL" id="ENV98146.1"/>
    </source>
</evidence>
<reference evidence="3 4" key="1">
    <citation type="submission" date="2013-02" db="EMBL/GenBank/DDBJ databases">
        <title>The Genome Sequence of Acinetobacter bereziniae CIP 70.12.</title>
        <authorList>
            <consortium name="The Broad Institute Genome Sequencing Platform"/>
            <consortium name="The Broad Institute Genome Sequencing Center for Infectious Disease"/>
            <person name="Cerqueira G."/>
            <person name="Feldgarden M."/>
            <person name="Courvalin P."/>
            <person name="Perichon B."/>
            <person name="Grillot-Courvalin C."/>
            <person name="Clermont D."/>
            <person name="Rocha E."/>
            <person name="Yoon E.-J."/>
            <person name="Nemec A."/>
            <person name="Walker B."/>
            <person name="Young S.K."/>
            <person name="Zeng Q."/>
            <person name="Gargeya S."/>
            <person name="Fitzgerald M."/>
            <person name="Haas B."/>
            <person name="Abouelleil A."/>
            <person name="Alvarado L."/>
            <person name="Arachchi H.M."/>
            <person name="Berlin A.M."/>
            <person name="Chapman S.B."/>
            <person name="Dewar J."/>
            <person name="Goldberg J."/>
            <person name="Griggs A."/>
            <person name="Gujja S."/>
            <person name="Hansen M."/>
            <person name="Howarth C."/>
            <person name="Imamovic A."/>
            <person name="Larimer J."/>
            <person name="McCowan C."/>
            <person name="Murphy C."/>
            <person name="Neiman D."/>
            <person name="Pearson M."/>
            <person name="Priest M."/>
            <person name="Roberts A."/>
            <person name="Saif S."/>
            <person name="Shea T."/>
            <person name="Sisk P."/>
            <person name="Sykes S."/>
            <person name="Wortman J."/>
            <person name="Nusbaum C."/>
            <person name="Birren B."/>
        </authorList>
    </citation>
    <scope>NUCLEOTIDE SEQUENCE [LARGE SCALE GENOMIC DNA]</scope>
    <source>
        <strain evidence="3 4">CIP 70.12</strain>
    </source>
</reference>
<dbReference type="Proteomes" id="UP000013251">
    <property type="component" value="Unassembled WGS sequence"/>
</dbReference>
<dbReference type="PATRIC" id="fig|1217650.3.peg.1182"/>
<comment type="caution">
    <text evidence="3">The sequence shown here is derived from an EMBL/GenBank/DDBJ whole genome shotgun (WGS) entry which is preliminary data.</text>
</comment>
<dbReference type="EMBL" id="APQG01000017">
    <property type="protein sequence ID" value="ENV98146.1"/>
    <property type="molecule type" value="Genomic_DNA"/>
</dbReference>
<keyword evidence="4" id="KW-1185">Reference proteome</keyword>
<feature type="region of interest" description="Disordered" evidence="1">
    <location>
        <begin position="43"/>
        <end position="78"/>
    </location>
</feature>
<proteinExistence type="predicted"/>
<protein>
    <recommendedName>
        <fullName evidence="2">Tape measure protein N-terminal domain-containing protein</fullName>
    </recommendedName>
</protein>
<dbReference type="NCBIfam" id="TIGR02675">
    <property type="entry name" value="tape_meas_nterm"/>
    <property type="match status" value="1"/>
</dbReference>
<dbReference type="OrthoDB" id="6174294at2"/>
<dbReference type="InterPro" id="IPR013491">
    <property type="entry name" value="Tape_meas_N"/>
</dbReference>
<feature type="domain" description="Tape measure protein N-terminal" evidence="2">
    <location>
        <begin position="148"/>
        <end position="338"/>
    </location>
</feature>
<sequence>MAGQNLTFKLILEGDNKGLVSAVKQSESSVNSVLESIKKEAERLKKTSEETNKATADAVSDDLSNDAKKSQQDVSSLNSQLDKLGNESQETANQISSLDDSLNKTSIELNQADNASKKLNSGLSGLKTGFGAVAGALAALGIGTSAMEIAKTADEWNNLNTRIKIAVGSHGDAKQALNDVINIAKTTNSNLTATGDLYARLTKIGQEMKIPQKDVLGLTTTINQAIQISGGSAESAEASITQLQQALASGVLRGDEFNSMMEQSPRLTQALADGLKVTTGQLRNMAGEGKLTTEVVTKAILGQSETIQKEFSQFPVTIGRSIENLKTSWTVFVGELDQSTGISAKVAEALNWVAENLDSIFNTLKLATQAFVAYKALNIASVFLDKATAVKAASLAITQETTAVIANTQAQLANNAATSNTSANISKAATGASGGIMTMIGRLGSLGVAITAIGVLVPTVFEPFGTAIGEGVAKLMGYGDAIEKLEQQQKNEAIQAKVRAELQAENNRLAQESINKSYGLSKTSQELVTQFNGLITAGKKSAEALKEVSESMKFDSTAGINNAVSALNYLQQTGKATAKDVQDVLRNALVNEDLVVFQTNAKAAFAGTAKEAEKSAEITKAVMGLALERTGLDAQQLQGRFSKTFQSASNDIQVVVDHLDEFKQQGIDTGLALSESVNKAINTAQTGQELDYAKGKLEQLAKQGLITGEQAAYGLSLIEQKANGLGGSLNPVLAAFNALGIKTKEQLTLAAETATSQFNVVQKSGQATAEGIQQAYTQMLNSVIATGDKSQIAIAQAKAASLGLSVQIDNTGKATVQSFDEMNRAADNHASRVSNGVTNAYRRMGEVAREEALSSSEAWAKALDSQQGGMHSTTQGEKTRLAFNQSEVEAELKAMGYDDKKAAEIAKNILQGSKLGDGYRNASTSWLAKNGLDVVGSFAGGGGGTSNANYVREQLEKYTQYAGNSSSTMGIGDSSKTVKYEISTGKNKATVYGSPSTETNLNSILSELETIKKST</sequence>
<feature type="compositionally biased region" description="Basic and acidic residues" evidence="1">
    <location>
        <begin position="43"/>
        <end position="52"/>
    </location>
</feature>
<dbReference type="HOGENOM" id="CLU_004499_0_0_6"/>
<organism evidence="3 4">
    <name type="scientific">Acinetobacter bereziniae LMG 1003 = CIP 70.12</name>
    <dbReference type="NCBI Taxonomy" id="981324"/>
    <lineage>
        <taxon>Bacteria</taxon>
        <taxon>Pseudomonadati</taxon>
        <taxon>Pseudomonadota</taxon>
        <taxon>Gammaproteobacteria</taxon>
        <taxon>Moraxellales</taxon>
        <taxon>Moraxellaceae</taxon>
        <taxon>Acinetobacter</taxon>
    </lineage>
</organism>
<evidence type="ECO:0000313" key="4">
    <source>
        <dbReference type="Proteomes" id="UP000013251"/>
    </source>
</evidence>
<dbReference type="Pfam" id="PF20155">
    <property type="entry name" value="TMP_3"/>
    <property type="match status" value="1"/>
</dbReference>
<name>N9DK05_ACIBZ</name>
<evidence type="ECO:0000256" key="1">
    <source>
        <dbReference type="SAM" id="MobiDB-lite"/>
    </source>
</evidence>
<dbReference type="AlphaFoldDB" id="N9DK05"/>
<evidence type="ECO:0000259" key="2">
    <source>
        <dbReference type="Pfam" id="PF20155"/>
    </source>
</evidence>
<gene>
    <name evidence="3" type="ORF">F938_01205</name>
</gene>